<dbReference type="InterPro" id="IPR051149">
    <property type="entry name" value="Spindly/BICDR_Dynein_Adapter"/>
</dbReference>
<keyword evidence="1 2" id="KW-0175">Coiled coil</keyword>
<dbReference type="AlphaFoldDB" id="A0A8X6KWS1"/>
<reference evidence="4" key="1">
    <citation type="submission" date="2020-07" db="EMBL/GenBank/DDBJ databases">
        <title>Multicomponent nature underlies the extraordinary mechanical properties of spider dragline silk.</title>
        <authorList>
            <person name="Kono N."/>
            <person name="Nakamura H."/>
            <person name="Mori M."/>
            <person name="Yoshida Y."/>
            <person name="Ohtoshi R."/>
            <person name="Malay A.D."/>
            <person name="Moran D.A.P."/>
            <person name="Tomita M."/>
            <person name="Numata K."/>
            <person name="Arakawa K."/>
        </authorList>
    </citation>
    <scope>NUCLEOTIDE SEQUENCE</scope>
</reference>
<feature type="region of interest" description="Disordered" evidence="3">
    <location>
        <begin position="561"/>
        <end position="597"/>
    </location>
</feature>
<feature type="compositionally biased region" description="Basic and acidic residues" evidence="3">
    <location>
        <begin position="561"/>
        <end position="576"/>
    </location>
</feature>
<keyword evidence="5" id="KW-1185">Reference proteome</keyword>
<dbReference type="PANTHER" id="PTHR32123">
    <property type="entry name" value="BICD FAMILY-LIKE CARGO ADAPTER"/>
    <property type="match status" value="1"/>
</dbReference>
<sequence>MSACGVTEMQQTSCGSLYGDLEEYLSEVERRAQRTSNDSDDIYTQLAQREKDLVLAAELGKALLEKNEEISRANERLAEEYSHKLELLEQEKHALRRKLDVLESEYDSRVSELQSDLNQLQKELALQNTTYRTNEKEKGQLLEELTEQNHRLTSELKQATRNEDQLQSQLQALREQFNVRRSNLHDHVSQLEGLREEINLLSERKYELEKRIAALSDEREGLNVSLEESSDRILLLERRNREQEQQLRLQQRDIDELRQTNSHLQNRLDVVLRRCGTPINGDKPSLFNEIEMSSQSSVEDELRSPSQCGRSKVPSHPGSSIGFPEDEIECDDSELALAMDTEDSWKFREELVPIYRQLRRLCEDLRRRRDNFSSADSGISHSPEEIRASEIRLGMLTSITKELGHLIEEALMSQDDGMCMSCQSLAEDRETLEKVQKELLEKNEEIKRKTEDVSQLIAKLTLQETELNALRESRNQLQSDVENSTLAKDQVVKKAWEVRDQAVARKNAVEIELARTRIDVMHINSQLMEAVQQKVELSQQLEQWKMDMEVLLDNQVMKKLKNQEQEDKKQKSHTETTTDAPPTKRQNSRGKLFRLWR</sequence>
<dbReference type="OrthoDB" id="9451547at2759"/>
<feature type="compositionally biased region" description="Basic residues" evidence="3">
    <location>
        <begin position="586"/>
        <end position="597"/>
    </location>
</feature>
<proteinExistence type="predicted"/>
<feature type="coiled-coil region" evidence="2">
    <location>
        <begin position="422"/>
        <end position="487"/>
    </location>
</feature>
<dbReference type="PANTHER" id="PTHR32123:SF13">
    <property type="entry name" value="BICAUDAL D-RELATED PROTEIN HOMOLOG"/>
    <property type="match status" value="1"/>
</dbReference>
<dbReference type="Proteomes" id="UP000887116">
    <property type="component" value="Unassembled WGS sequence"/>
</dbReference>
<feature type="coiled-coil region" evidence="2">
    <location>
        <begin position="527"/>
        <end position="554"/>
    </location>
</feature>
<evidence type="ECO:0000256" key="1">
    <source>
        <dbReference type="ARBA" id="ARBA00023054"/>
    </source>
</evidence>
<feature type="region of interest" description="Disordered" evidence="3">
    <location>
        <begin position="293"/>
        <end position="326"/>
    </location>
</feature>
<accession>A0A8X6KWS1</accession>
<name>A0A8X6KWS1_TRICU</name>
<evidence type="ECO:0000256" key="2">
    <source>
        <dbReference type="SAM" id="Coils"/>
    </source>
</evidence>
<dbReference type="EMBL" id="BMAO01023330">
    <property type="protein sequence ID" value="GFQ88039.1"/>
    <property type="molecule type" value="Genomic_DNA"/>
</dbReference>
<dbReference type="Gene3D" id="1.10.287.1490">
    <property type="match status" value="1"/>
</dbReference>
<comment type="caution">
    <text evidence="4">The sequence shown here is derived from an EMBL/GenBank/DDBJ whole genome shotgun (WGS) entry which is preliminary data.</text>
</comment>
<evidence type="ECO:0000313" key="4">
    <source>
        <dbReference type="EMBL" id="GFQ88039.1"/>
    </source>
</evidence>
<organism evidence="4 5">
    <name type="scientific">Trichonephila clavata</name>
    <name type="common">Joro spider</name>
    <name type="synonym">Nephila clavata</name>
    <dbReference type="NCBI Taxonomy" id="2740835"/>
    <lineage>
        <taxon>Eukaryota</taxon>
        <taxon>Metazoa</taxon>
        <taxon>Ecdysozoa</taxon>
        <taxon>Arthropoda</taxon>
        <taxon>Chelicerata</taxon>
        <taxon>Arachnida</taxon>
        <taxon>Araneae</taxon>
        <taxon>Araneomorphae</taxon>
        <taxon>Entelegynae</taxon>
        <taxon>Araneoidea</taxon>
        <taxon>Nephilidae</taxon>
        <taxon>Trichonephila</taxon>
    </lineage>
</organism>
<feature type="coiled-coil region" evidence="2">
    <location>
        <begin position="56"/>
        <end position="274"/>
    </location>
</feature>
<evidence type="ECO:0000256" key="3">
    <source>
        <dbReference type="SAM" id="MobiDB-lite"/>
    </source>
</evidence>
<evidence type="ECO:0000313" key="5">
    <source>
        <dbReference type="Proteomes" id="UP000887116"/>
    </source>
</evidence>
<protein>
    <submittedName>
        <fullName evidence="4">BICD family-like cargo adapter 1</fullName>
    </submittedName>
</protein>
<gene>
    <name evidence="4" type="primary">bicdl1</name>
    <name evidence="4" type="ORF">TNCT_689251</name>
</gene>